<feature type="domain" description="HTH luxR-type" evidence="4">
    <location>
        <begin position="140"/>
        <end position="205"/>
    </location>
</feature>
<keyword evidence="2" id="KW-0238">DNA-binding</keyword>
<dbReference type="InterPro" id="IPR005143">
    <property type="entry name" value="TF_LuxR_autoind-bd_dom"/>
</dbReference>
<dbReference type="Proteomes" id="UP000194664">
    <property type="component" value="Unassembled WGS sequence"/>
</dbReference>
<proteinExistence type="predicted"/>
<dbReference type="EMBL" id="MSPP01000001">
    <property type="protein sequence ID" value="OUD10668.1"/>
    <property type="molecule type" value="Genomic_DNA"/>
</dbReference>
<dbReference type="SUPFAM" id="SSF46894">
    <property type="entry name" value="C-terminal effector domain of the bipartite response regulators"/>
    <property type="match status" value="1"/>
</dbReference>
<sequence>MSFVFASTGDYAQEINKVAPLGHHIALRVGFAFPLEEINALPRKWLQHYAANRMVVQDPVFRWAYAKTGTVRWSELEQFDPFGVIAQAKDFGLNYGVSVACIDEGGQGVRSFGSFLRGDREFTDDEMAMLLDRVQRLHRRCMPPSNITFAETEALSMIGEGMRLKQIAHELGVTEGAVKQRLKNAKSKLGANTSAQAASLARAYGLI</sequence>
<dbReference type="InterPro" id="IPR036388">
    <property type="entry name" value="WH-like_DNA-bd_sf"/>
</dbReference>
<evidence type="ECO:0000256" key="2">
    <source>
        <dbReference type="ARBA" id="ARBA00023125"/>
    </source>
</evidence>
<dbReference type="SMART" id="SM00421">
    <property type="entry name" value="HTH_LUXR"/>
    <property type="match status" value="1"/>
</dbReference>
<name>A0A251X2Q4_9RHOB</name>
<evidence type="ECO:0000256" key="1">
    <source>
        <dbReference type="ARBA" id="ARBA00023015"/>
    </source>
</evidence>
<dbReference type="InterPro" id="IPR000792">
    <property type="entry name" value="Tscrpt_reg_LuxR_C"/>
</dbReference>
<dbReference type="CDD" id="cd06170">
    <property type="entry name" value="LuxR_C_like"/>
    <property type="match status" value="1"/>
</dbReference>
<dbReference type="SUPFAM" id="SSF75516">
    <property type="entry name" value="Pheromone-binding domain of LuxR-like quorum-sensing transcription factors"/>
    <property type="match status" value="1"/>
</dbReference>
<dbReference type="AlphaFoldDB" id="A0A251X2Q4"/>
<dbReference type="Pfam" id="PF00196">
    <property type="entry name" value="GerE"/>
    <property type="match status" value="1"/>
</dbReference>
<gene>
    <name evidence="5" type="ORF">BVC71_04050</name>
</gene>
<dbReference type="PANTHER" id="PTHR44688:SF16">
    <property type="entry name" value="DNA-BINDING TRANSCRIPTIONAL ACTIVATOR DEVR_DOSR"/>
    <property type="match status" value="1"/>
</dbReference>
<evidence type="ECO:0000259" key="4">
    <source>
        <dbReference type="PROSITE" id="PS50043"/>
    </source>
</evidence>
<dbReference type="OrthoDB" id="7826109at2"/>
<dbReference type="RefSeq" id="WP_086450675.1">
    <property type="nucleotide sequence ID" value="NZ_MSPP01000001.1"/>
</dbReference>
<keyword evidence="3" id="KW-0804">Transcription</keyword>
<accession>A0A251X2Q4</accession>
<keyword evidence="6" id="KW-1185">Reference proteome</keyword>
<protein>
    <submittedName>
        <fullName evidence="5">LuxR family transcriptional regulator</fullName>
    </submittedName>
</protein>
<keyword evidence="1" id="KW-0805">Transcription regulation</keyword>
<dbReference type="PROSITE" id="PS50043">
    <property type="entry name" value="HTH_LUXR_2"/>
    <property type="match status" value="1"/>
</dbReference>
<evidence type="ECO:0000313" key="5">
    <source>
        <dbReference type="EMBL" id="OUD10668.1"/>
    </source>
</evidence>
<dbReference type="InterPro" id="IPR036693">
    <property type="entry name" value="TF_LuxR_autoind-bd_dom_sf"/>
</dbReference>
<dbReference type="Gene3D" id="1.10.10.10">
    <property type="entry name" value="Winged helix-like DNA-binding domain superfamily/Winged helix DNA-binding domain"/>
    <property type="match status" value="1"/>
</dbReference>
<comment type="caution">
    <text evidence="5">The sequence shown here is derived from an EMBL/GenBank/DDBJ whole genome shotgun (WGS) entry which is preliminary data.</text>
</comment>
<dbReference type="InterPro" id="IPR016032">
    <property type="entry name" value="Sig_transdc_resp-reg_C-effctor"/>
</dbReference>
<evidence type="ECO:0000256" key="3">
    <source>
        <dbReference type="ARBA" id="ARBA00023163"/>
    </source>
</evidence>
<reference evidence="5 6" key="1">
    <citation type="submission" date="2016-12" db="EMBL/GenBank/DDBJ databases">
        <title>The draft genome sequence of HSLHS2.</title>
        <authorList>
            <person name="Hu D."/>
            <person name="Wang L."/>
            <person name="Shao Z."/>
        </authorList>
    </citation>
    <scope>NUCLEOTIDE SEQUENCE [LARGE SCALE GENOMIC DNA]</scope>
    <source>
        <strain evidence="5">MCCC 1A06712</strain>
    </source>
</reference>
<dbReference type="GO" id="GO:0006355">
    <property type="term" value="P:regulation of DNA-templated transcription"/>
    <property type="evidence" value="ECO:0007669"/>
    <property type="project" value="InterPro"/>
</dbReference>
<dbReference type="Gene3D" id="3.30.450.80">
    <property type="entry name" value="Transcription factor LuxR-like, autoinducer-binding domain"/>
    <property type="match status" value="1"/>
</dbReference>
<organism evidence="5 6">
    <name type="scientific">Marivivens niveibacter</name>
    <dbReference type="NCBI Taxonomy" id="1930667"/>
    <lineage>
        <taxon>Bacteria</taxon>
        <taxon>Pseudomonadati</taxon>
        <taxon>Pseudomonadota</taxon>
        <taxon>Alphaproteobacteria</taxon>
        <taxon>Rhodobacterales</taxon>
        <taxon>Paracoccaceae</taxon>
        <taxon>Marivivens group</taxon>
        <taxon>Marivivens</taxon>
    </lineage>
</organism>
<dbReference type="GO" id="GO:0003677">
    <property type="term" value="F:DNA binding"/>
    <property type="evidence" value="ECO:0007669"/>
    <property type="project" value="UniProtKB-KW"/>
</dbReference>
<dbReference type="Pfam" id="PF03472">
    <property type="entry name" value="Autoind_bind"/>
    <property type="match status" value="1"/>
</dbReference>
<dbReference type="PANTHER" id="PTHR44688">
    <property type="entry name" value="DNA-BINDING TRANSCRIPTIONAL ACTIVATOR DEVR_DOSR"/>
    <property type="match status" value="1"/>
</dbReference>
<evidence type="ECO:0000313" key="6">
    <source>
        <dbReference type="Proteomes" id="UP000194664"/>
    </source>
</evidence>